<proteinExistence type="predicted"/>
<protein>
    <submittedName>
        <fullName evidence="6">Putative F420-dependent oxidoreductase</fullName>
    </submittedName>
</protein>
<sequence>MTSRPLRFGLSVTGPVSQMKEAARRAEQIGFDVVLLPDHLGMTAPLPPLIPIAEAAPSLRVGNMVINASFYRPALLARDLATVDAATDGRLEIGLGTGYVEEEFRAAGLPFPRAGARVDLVIEHAVEIRRLLSGPDYIPAPVQTPPPIMIAGTGDRMLTAAARHADIVAFPTAGTRDQLAERVAFFQDKAGDRSADVELAFSFFQVGLDDPDDLSILRAIAPGVPDDELRRAVSYLPGPVDAAAARIRSLHEALGITYFTFSLSPTVRWESLEKLLAALR</sequence>
<organism evidence="6 7">
    <name type="scientific">Pseudonocardia cypriaca</name>
    <dbReference type="NCBI Taxonomy" id="882449"/>
    <lineage>
        <taxon>Bacteria</taxon>
        <taxon>Bacillati</taxon>
        <taxon>Actinomycetota</taxon>
        <taxon>Actinomycetes</taxon>
        <taxon>Pseudonocardiales</taxon>
        <taxon>Pseudonocardiaceae</taxon>
        <taxon>Pseudonocardia</taxon>
    </lineage>
</organism>
<evidence type="ECO:0000313" key="7">
    <source>
        <dbReference type="Proteomes" id="UP000319818"/>
    </source>
</evidence>
<gene>
    <name evidence="6" type="ORF">FB388_0970</name>
</gene>
<dbReference type="RefSeq" id="WP_142097413.1">
    <property type="nucleotide sequence ID" value="NZ_VFPH01000001.1"/>
</dbReference>
<evidence type="ECO:0000313" key="6">
    <source>
        <dbReference type="EMBL" id="TQM43622.1"/>
    </source>
</evidence>
<dbReference type="Gene3D" id="3.20.20.30">
    <property type="entry name" value="Luciferase-like domain"/>
    <property type="match status" value="1"/>
</dbReference>
<keyword evidence="3" id="KW-0560">Oxidoreductase</keyword>
<comment type="caution">
    <text evidence="6">The sequence shown here is derived from an EMBL/GenBank/DDBJ whole genome shotgun (WGS) entry which is preliminary data.</text>
</comment>
<evidence type="ECO:0000259" key="5">
    <source>
        <dbReference type="Pfam" id="PF00296"/>
    </source>
</evidence>
<dbReference type="GO" id="GO:0046306">
    <property type="term" value="P:alkanesulfonate catabolic process"/>
    <property type="evidence" value="ECO:0007669"/>
    <property type="project" value="TreeGrafter"/>
</dbReference>
<dbReference type="InterPro" id="IPR019923">
    <property type="entry name" value="Lucif-like_OxRdtase_MSMEG_2516"/>
</dbReference>
<evidence type="ECO:0000256" key="1">
    <source>
        <dbReference type="ARBA" id="ARBA00022630"/>
    </source>
</evidence>
<dbReference type="InterPro" id="IPR050172">
    <property type="entry name" value="SsuD_RutA_monooxygenase"/>
</dbReference>
<dbReference type="PANTHER" id="PTHR42847:SF4">
    <property type="entry name" value="ALKANESULFONATE MONOOXYGENASE-RELATED"/>
    <property type="match status" value="1"/>
</dbReference>
<dbReference type="OrthoDB" id="4288123at2"/>
<dbReference type="GO" id="GO:0008726">
    <property type="term" value="F:alkanesulfonate monooxygenase activity"/>
    <property type="evidence" value="ECO:0007669"/>
    <property type="project" value="TreeGrafter"/>
</dbReference>
<dbReference type="Proteomes" id="UP000319818">
    <property type="component" value="Unassembled WGS sequence"/>
</dbReference>
<dbReference type="InterPro" id="IPR036661">
    <property type="entry name" value="Luciferase-like_sf"/>
</dbReference>
<reference evidence="6 7" key="1">
    <citation type="submission" date="2019-06" db="EMBL/GenBank/DDBJ databases">
        <title>Sequencing the genomes of 1000 actinobacteria strains.</title>
        <authorList>
            <person name="Klenk H.-P."/>
        </authorList>
    </citation>
    <scope>NUCLEOTIDE SEQUENCE [LARGE SCALE GENOMIC DNA]</scope>
    <source>
        <strain evidence="6 7">DSM 45511</strain>
    </source>
</reference>
<keyword evidence="2" id="KW-0288">FMN</keyword>
<dbReference type="Pfam" id="PF00296">
    <property type="entry name" value="Bac_luciferase"/>
    <property type="match status" value="1"/>
</dbReference>
<evidence type="ECO:0000256" key="3">
    <source>
        <dbReference type="ARBA" id="ARBA00023002"/>
    </source>
</evidence>
<keyword evidence="1" id="KW-0285">Flavoprotein</keyword>
<dbReference type="AlphaFoldDB" id="A0A543GC20"/>
<keyword evidence="7" id="KW-1185">Reference proteome</keyword>
<dbReference type="NCBIfam" id="TIGR03621">
    <property type="entry name" value="F420_MSMEG_2516"/>
    <property type="match status" value="1"/>
</dbReference>
<keyword evidence="4" id="KW-0503">Monooxygenase</keyword>
<dbReference type="PANTHER" id="PTHR42847">
    <property type="entry name" value="ALKANESULFONATE MONOOXYGENASE"/>
    <property type="match status" value="1"/>
</dbReference>
<dbReference type="SUPFAM" id="SSF51679">
    <property type="entry name" value="Bacterial luciferase-like"/>
    <property type="match status" value="1"/>
</dbReference>
<accession>A0A543GC20</accession>
<feature type="domain" description="Luciferase-like" evidence="5">
    <location>
        <begin position="14"/>
        <end position="212"/>
    </location>
</feature>
<dbReference type="EMBL" id="VFPH01000001">
    <property type="protein sequence ID" value="TQM43622.1"/>
    <property type="molecule type" value="Genomic_DNA"/>
</dbReference>
<evidence type="ECO:0000256" key="4">
    <source>
        <dbReference type="ARBA" id="ARBA00023033"/>
    </source>
</evidence>
<evidence type="ECO:0000256" key="2">
    <source>
        <dbReference type="ARBA" id="ARBA00022643"/>
    </source>
</evidence>
<dbReference type="InterPro" id="IPR011251">
    <property type="entry name" value="Luciferase-like_dom"/>
</dbReference>
<name>A0A543GC20_9PSEU</name>